<reference evidence="3 4" key="1">
    <citation type="submission" date="2018-09" db="EMBL/GenBank/DDBJ databases">
        <title>Genomic Encyclopedia of Archaeal and Bacterial Type Strains, Phase II (KMG-II): from individual species to whole genera.</title>
        <authorList>
            <person name="Goeker M."/>
        </authorList>
    </citation>
    <scope>NUCLEOTIDE SEQUENCE [LARGE SCALE GENOMIC DNA]</scope>
    <source>
        <strain evidence="3 4">DSM 26283</strain>
    </source>
</reference>
<sequence>MKKTIICLGLIIGLLSYTNRGFSQNRTSFWSKSDGASLNSEKWKRSFMPTEYLVFDLDINNLLVQLQNAPNRKTSKFESGVIVSFPSIDGRFEDYEVYEAPVLDFQLQSNHLDIRSFVGKSLKDKSKIIRFSVSLFGFKALILNAKEGTQYIDCLTKDRLSYIMYLKQHVSADQYSIECLTDDSEAVLDNLNRIAEPNDLYRNANDGKLREFKLALACTEEYATYHVNEAGLGMATEAIKKDAVLAVMNDVMTRVNAVYENELALTMTIVNNNRNVIFITDTFLDNDNIGTLIDESQFFIDAFIGEPYDIGHMLSTSGSGLAQLFSPCTSNKSRAVSGGLGGAPIGIVFENTLLHEMGHQYGAFHTWSAPGCFGTYSASSAYEPGGGTTIMSYAGICGASANIQQFADTYFHQNSLQQMWNNIAFGVSTCAQQTDTGNSVPTANAGNDYTIPFGTPFKLVGVGTDDGSSLTYCWEQFDANGPEAIPGEFTVDGPVIRSFPPETINTRYIPRLEDYVSSVNTSTSWEKLVLVNRDLNFRFTVRDNDLSGGQTATDGMVVTVTNTSGPFIVTSQNTDGIVYEGNSLQTITWNKANTDIGLVSASNVDILLSTDGGLNFDTVLISNTPNDGSEDVTLANVDSASCRIMVVASNNIFYNINSKDFQINQSLSLEDESFAENLSIYPNPNSGEFHINFITKSIDAVNVFIYDIRGRVIFMNTYSQTIEFDESIKLNNIHSGLYLINITSGNSKVTKKIVVN</sequence>
<dbReference type="Proteomes" id="UP000284892">
    <property type="component" value="Unassembled WGS sequence"/>
</dbReference>
<keyword evidence="1" id="KW-0732">Signal</keyword>
<evidence type="ECO:0000259" key="2">
    <source>
        <dbReference type="Pfam" id="PF18962"/>
    </source>
</evidence>
<dbReference type="EMBL" id="RAQJ01000005">
    <property type="protein sequence ID" value="RKE92026.1"/>
    <property type="molecule type" value="Genomic_DNA"/>
</dbReference>
<dbReference type="Pfam" id="PF13688">
    <property type="entry name" value="Reprolysin_5"/>
    <property type="match status" value="1"/>
</dbReference>
<dbReference type="Pfam" id="PF18962">
    <property type="entry name" value="Por_Secre_tail"/>
    <property type="match status" value="1"/>
</dbReference>
<dbReference type="SUPFAM" id="SSF55486">
    <property type="entry name" value="Metalloproteases ('zincins'), catalytic domain"/>
    <property type="match status" value="1"/>
</dbReference>
<dbReference type="InterPro" id="IPR013783">
    <property type="entry name" value="Ig-like_fold"/>
</dbReference>
<dbReference type="GO" id="GO:0008237">
    <property type="term" value="F:metallopeptidase activity"/>
    <property type="evidence" value="ECO:0007669"/>
    <property type="project" value="InterPro"/>
</dbReference>
<dbReference type="Gene3D" id="3.40.390.10">
    <property type="entry name" value="Collagenase (Catalytic Domain)"/>
    <property type="match status" value="1"/>
</dbReference>
<gene>
    <name evidence="3" type="ORF">BXY80_2458</name>
</gene>
<protein>
    <submittedName>
        <fullName evidence="3">Putative secreted protein (Por secretion system target)</fullName>
    </submittedName>
</protein>
<organism evidence="3 4">
    <name type="scientific">Ichthyenterobacterium magnum</name>
    <dbReference type="NCBI Taxonomy" id="1230530"/>
    <lineage>
        <taxon>Bacteria</taxon>
        <taxon>Pseudomonadati</taxon>
        <taxon>Bacteroidota</taxon>
        <taxon>Flavobacteriia</taxon>
        <taxon>Flavobacteriales</taxon>
        <taxon>Flavobacteriaceae</taxon>
        <taxon>Ichthyenterobacterium</taxon>
    </lineage>
</organism>
<feature type="domain" description="Secretion system C-terminal sorting" evidence="2">
    <location>
        <begin position="680"/>
        <end position="755"/>
    </location>
</feature>
<dbReference type="Gene3D" id="2.60.40.10">
    <property type="entry name" value="Immunoglobulins"/>
    <property type="match status" value="1"/>
</dbReference>
<dbReference type="NCBIfam" id="TIGR04183">
    <property type="entry name" value="Por_Secre_tail"/>
    <property type="match status" value="1"/>
</dbReference>
<dbReference type="OrthoDB" id="9792152at2"/>
<accession>A0A420DFW9</accession>
<keyword evidence="4" id="KW-1185">Reference proteome</keyword>
<dbReference type="InterPro" id="IPR026444">
    <property type="entry name" value="Secre_tail"/>
</dbReference>
<name>A0A420DFW9_9FLAO</name>
<dbReference type="AlphaFoldDB" id="A0A420DFW9"/>
<comment type="caution">
    <text evidence="3">The sequence shown here is derived from an EMBL/GenBank/DDBJ whole genome shotgun (WGS) entry which is preliminary data.</text>
</comment>
<proteinExistence type="predicted"/>
<dbReference type="InterPro" id="IPR024079">
    <property type="entry name" value="MetalloPept_cat_dom_sf"/>
</dbReference>
<evidence type="ECO:0000256" key="1">
    <source>
        <dbReference type="ARBA" id="ARBA00022729"/>
    </source>
</evidence>
<dbReference type="RefSeq" id="WP_147376134.1">
    <property type="nucleotide sequence ID" value="NZ_RAQJ01000005.1"/>
</dbReference>
<evidence type="ECO:0000313" key="3">
    <source>
        <dbReference type="EMBL" id="RKE92026.1"/>
    </source>
</evidence>
<evidence type="ECO:0000313" key="4">
    <source>
        <dbReference type="Proteomes" id="UP000284892"/>
    </source>
</evidence>